<dbReference type="PROSITE" id="PS51299">
    <property type="entry name" value="HTH_APSES"/>
    <property type="match status" value="1"/>
</dbReference>
<sequence>MESIYHQSGIYSSAGAPQSPYVPTSSYATEQQQQQHPQLPPPPYRSTTTSSFFNNSHRYTSINHTPHSYGSHDMMGNAAGGADPYSPVGGAPSTWSSSATAQQQQQQQHPPQASSGFPSYMSPPALPSPVSAAFRRGHHSGYGSGHAAAAAAGCFGGPCSPTDNAFGHPTPPAPIQRPKLTTTVWEDEATVCYQVDAKNICVARRRDNDMVNGTKLLNVVGMSRGKRDGILKNEKGRVVVKVGAMHLKGVWITFSRAKDLATKFKIVDLLYPLFTDDPSQFLCTTSDSGLSVPSGDTASVETAQTSSTVKSLVGPPPPSGTTHSMSPYKTADLSSYHYMPPSWENRPPYSSLANNDSLRSQDMPATSTPYNGMLNGTPAGVPRPSSFGSLTHPPSSTLEDDPFMARRSGGIDEPSVARFPSSPPPEKYAADQSIHPPYIYDSENHHAEVSSTTNANNKKRRQSHDSTTELVEKAEHSNKRIKSSG</sequence>
<keyword evidence="8" id="KW-1185">Reference proteome</keyword>
<feature type="compositionally biased region" description="Low complexity" evidence="5">
    <location>
        <begin position="91"/>
        <end position="115"/>
    </location>
</feature>
<feature type="compositionally biased region" description="Polar residues" evidence="5">
    <location>
        <begin position="386"/>
        <end position="397"/>
    </location>
</feature>
<keyword evidence="3" id="KW-0238">DNA-binding</keyword>
<keyword evidence="2" id="KW-0805">Transcription regulation</keyword>
<comment type="similarity">
    <text evidence="1">Belongs to the EFG1/PHD1/stuA family.</text>
</comment>
<dbReference type="GO" id="GO:0045944">
    <property type="term" value="P:positive regulation of transcription by RNA polymerase II"/>
    <property type="evidence" value="ECO:0007669"/>
    <property type="project" value="TreeGrafter"/>
</dbReference>
<dbReference type="InterPro" id="IPR036887">
    <property type="entry name" value="HTH_APSES_sf"/>
</dbReference>
<name>A0AAD7VB22_9FUNG</name>
<evidence type="ECO:0000313" key="8">
    <source>
        <dbReference type="Proteomes" id="UP001234581"/>
    </source>
</evidence>
<evidence type="ECO:0000313" key="7">
    <source>
        <dbReference type="EMBL" id="KAJ8661711.1"/>
    </source>
</evidence>
<dbReference type="GO" id="GO:0005634">
    <property type="term" value="C:nucleus"/>
    <property type="evidence" value="ECO:0007669"/>
    <property type="project" value="TreeGrafter"/>
</dbReference>
<comment type="caution">
    <text evidence="7">The sequence shown here is derived from an EMBL/GenBank/DDBJ whole genome shotgun (WGS) entry which is preliminary data.</text>
</comment>
<feature type="compositionally biased region" description="Polar residues" evidence="5">
    <location>
        <begin position="57"/>
        <end position="68"/>
    </location>
</feature>
<dbReference type="InterPro" id="IPR018004">
    <property type="entry name" value="KilA/APSES_HTH"/>
</dbReference>
<organism evidence="7 8">
    <name type="scientific">Lichtheimia ornata</name>
    <dbReference type="NCBI Taxonomy" id="688661"/>
    <lineage>
        <taxon>Eukaryota</taxon>
        <taxon>Fungi</taxon>
        <taxon>Fungi incertae sedis</taxon>
        <taxon>Mucoromycota</taxon>
        <taxon>Mucoromycotina</taxon>
        <taxon>Mucoromycetes</taxon>
        <taxon>Mucorales</taxon>
        <taxon>Lichtheimiaceae</taxon>
        <taxon>Lichtheimia</taxon>
    </lineage>
</organism>
<evidence type="ECO:0000256" key="5">
    <source>
        <dbReference type="SAM" id="MobiDB-lite"/>
    </source>
</evidence>
<dbReference type="RefSeq" id="XP_058346624.1">
    <property type="nucleotide sequence ID" value="XM_058482600.1"/>
</dbReference>
<dbReference type="GO" id="GO:0043565">
    <property type="term" value="F:sequence-specific DNA binding"/>
    <property type="evidence" value="ECO:0007669"/>
    <property type="project" value="TreeGrafter"/>
</dbReference>
<dbReference type="PANTHER" id="PTHR47792:SF1">
    <property type="entry name" value="PROTEIN SOK2-RELATED"/>
    <property type="match status" value="1"/>
</dbReference>
<gene>
    <name evidence="7" type="ORF">O0I10_002518</name>
</gene>
<dbReference type="Pfam" id="PF04383">
    <property type="entry name" value="KilA-N"/>
    <property type="match status" value="1"/>
</dbReference>
<dbReference type="PANTHER" id="PTHR47792">
    <property type="entry name" value="PROTEIN SOK2-RELATED"/>
    <property type="match status" value="1"/>
</dbReference>
<evidence type="ECO:0000259" key="6">
    <source>
        <dbReference type="PROSITE" id="PS51299"/>
    </source>
</evidence>
<feature type="compositionally biased region" description="Basic and acidic residues" evidence="5">
    <location>
        <begin position="463"/>
        <end position="478"/>
    </location>
</feature>
<dbReference type="InterPro" id="IPR029790">
    <property type="entry name" value="EFG1/Phd1/StuA"/>
</dbReference>
<proteinExistence type="inferred from homology"/>
<feature type="region of interest" description="Disordered" evidence="5">
    <location>
        <begin position="287"/>
        <end position="327"/>
    </location>
</feature>
<dbReference type="GeneID" id="83209935"/>
<feature type="compositionally biased region" description="Low complexity" evidence="5">
    <location>
        <begin position="46"/>
        <end position="56"/>
    </location>
</feature>
<evidence type="ECO:0000256" key="4">
    <source>
        <dbReference type="ARBA" id="ARBA00023163"/>
    </source>
</evidence>
<reference evidence="7 8" key="1">
    <citation type="submission" date="2023-03" db="EMBL/GenBank/DDBJ databases">
        <title>Genome sequence of Lichtheimia ornata CBS 291.66.</title>
        <authorList>
            <person name="Mohabir J.T."/>
            <person name="Shea T.P."/>
            <person name="Kurbessoian T."/>
            <person name="Berby B."/>
            <person name="Fontaine J."/>
            <person name="Livny J."/>
            <person name="Gnirke A."/>
            <person name="Stajich J.E."/>
            <person name="Cuomo C.A."/>
        </authorList>
    </citation>
    <scope>NUCLEOTIDE SEQUENCE [LARGE SCALE GENOMIC DNA]</scope>
    <source>
        <strain evidence="7">CBS 291.66</strain>
    </source>
</reference>
<protein>
    <recommendedName>
        <fullName evidence="6">HTH APSES-type domain-containing protein</fullName>
    </recommendedName>
</protein>
<evidence type="ECO:0000256" key="1">
    <source>
        <dbReference type="ARBA" id="ARBA00007247"/>
    </source>
</evidence>
<dbReference type="AlphaFoldDB" id="A0AAD7VB22"/>
<feature type="compositionally biased region" description="Polar residues" evidence="5">
    <location>
        <begin position="1"/>
        <end position="11"/>
    </location>
</feature>
<dbReference type="Gene3D" id="3.10.260.10">
    <property type="entry name" value="Transcription regulator HTH, APSES-type DNA-binding domain"/>
    <property type="match status" value="1"/>
</dbReference>
<dbReference type="InterPro" id="IPR003163">
    <property type="entry name" value="Tscrpt_reg_HTH_APSES-type"/>
</dbReference>
<feature type="domain" description="HTH APSES-type" evidence="6">
    <location>
        <begin position="179"/>
        <end position="286"/>
    </location>
</feature>
<feature type="compositionally biased region" description="Polar residues" evidence="5">
    <location>
        <begin position="287"/>
        <end position="310"/>
    </location>
</feature>
<evidence type="ECO:0000256" key="2">
    <source>
        <dbReference type="ARBA" id="ARBA00023015"/>
    </source>
</evidence>
<accession>A0AAD7VB22</accession>
<feature type="compositionally biased region" description="Polar residues" evidence="5">
    <location>
        <begin position="21"/>
        <end position="30"/>
    </location>
</feature>
<evidence type="ECO:0000256" key="3">
    <source>
        <dbReference type="ARBA" id="ARBA00023125"/>
    </source>
</evidence>
<dbReference type="EMBL" id="JARTCD010000007">
    <property type="protein sequence ID" value="KAJ8661711.1"/>
    <property type="molecule type" value="Genomic_DNA"/>
</dbReference>
<feature type="region of interest" description="Disordered" evidence="5">
    <location>
        <begin position="347"/>
        <end position="485"/>
    </location>
</feature>
<dbReference type="GO" id="GO:0003700">
    <property type="term" value="F:DNA-binding transcription factor activity"/>
    <property type="evidence" value="ECO:0007669"/>
    <property type="project" value="TreeGrafter"/>
</dbReference>
<dbReference type="Proteomes" id="UP001234581">
    <property type="component" value="Unassembled WGS sequence"/>
</dbReference>
<dbReference type="SMART" id="SM01252">
    <property type="entry name" value="KilA-N"/>
    <property type="match status" value="1"/>
</dbReference>
<dbReference type="SUPFAM" id="SSF54616">
    <property type="entry name" value="DNA-binding domain of Mlu1-box binding protein MBP1"/>
    <property type="match status" value="1"/>
</dbReference>
<keyword evidence="4" id="KW-0804">Transcription</keyword>
<feature type="region of interest" description="Disordered" evidence="5">
    <location>
        <begin position="1"/>
        <end position="133"/>
    </location>
</feature>
<feature type="compositionally biased region" description="Polar residues" evidence="5">
    <location>
        <begin position="351"/>
        <end position="370"/>
    </location>
</feature>